<evidence type="ECO:0000313" key="11">
    <source>
        <dbReference type="EMBL" id="TKR83644.1"/>
    </source>
</evidence>
<dbReference type="AlphaFoldDB" id="A0A4U5NLA6"/>
<evidence type="ECO:0000256" key="2">
    <source>
        <dbReference type="ARBA" id="ARBA00012483"/>
    </source>
</evidence>
<evidence type="ECO:0000259" key="10">
    <source>
        <dbReference type="PROSITE" id="PS50089"/>
    </source>
</evidence>
<evidence type="ECO:0000256" key="5">
    <source>
        <dbReference type="ARBA" id="ARBA00022771"/>
    </source>
</evidence>
<feature type="compositionally biased region" description="Polar residues" evidence="9">
    <location>
        <begin position="255"/>
        <end position="265"/>
    </location>
</feature>
<keyword evidence="6" id="KW-0833">Ubl conjugation pathway</keyword>
<reference evidence="11" key="1">
    <citation type="submission" date="2018-10" db="EMBL/GenBank/DDBJ databases">
        <title>Population genomic analysis revealed the cold adaptation of white poplar.</title>
        <authorList>
            <person name="Liu Y.-J."/>
        </authorList>
    </citation>
    <scope>NUCLEOTIDE SEQUENCE [LARGE SCALE GENOMIC DNA]</scope>
    <source>
        <strain evidence="11">PAL-ZL1</strain>
    </source>
</reference>
<evidence type="ECO:0000256" key="8">
    <source>
        <dbReference type="PROSITE-ProRule" id="PRU00175"/>
    </source>
</evidence>
<dbReference type="PROSITE" id="PS50089">
    <property type="entry name" value="ZF_RING_2"/>
    <property type="match status" value="1"/>
</dbReference>
<proteinExistence type="predicted"/>
<feature type="region of interest" description="Disordered" evidence="9">
    <location>
        <begin position="242"/>
        <end position="265"/>
    </location>
</feature>
<accession>A0A4U5NLA6</accession>
<dbReference type="SUPFAM" id="SSF57850">
    <property type="entry name" value="RING/U-box"/>
    <property type="match status" value="1"/>
</dbReference>
<protein>
    <recommendedName>
        <fullName evidence="2">RING-type E3 ubiquitin transferase</fullName>
        <ecNumber evidence="2">2.3.2.27</ecNumber>
    </recommendedName>
</protein>
<dbReference type="GO" id="GO:0008270">
    <property type="term" value="F:zinc ion binding"/>
    <property type="evidence" value="ECO:0007669"/>
    <property type="project" value="UniProtKB-KW"/>
</dbReference>
<keyword evidence="5 8" id="KW-0863">Zinc-finger</keyword>
<evidence type="ECO:0000256" key="7">
    <source>
        <dbReference type="ARBA" id="ARBA00022833"/>
    </source>
</evidence>
<dbReference type="InterPro" id="IPR001841">
    <property type="entry name" value="Znf_RING"/>
</dbReference>
<dbReference type="PANTHER" id="PTHR46463:SF16">
    <property type="entry name" value="E3 UBIQUITIN-PROTEIN LIGASE RHF1A"/>
    <property type="match status" value="1"/>
</dbReference>
<keyword evidence="7" id="KW-0862">Zinc</keyword>
<evidence type="ECO:0000256" key="9">
    <source>
        <dbReference type="SAM" id="MobiDB-lite"/>
    </source>
</evidence>
<evidence type="ECO:0000256" key="6">
    <source>
        <dbReference type="ARBA" id="ARBA00022786"/>
    </source>
</evidence>
<comment type="catalytic activity">
    <reaction evidence="1">
        <text>S-ubiquitinyl-[E2 ubiquitin-conjugating enzyme]-L-cysteine + [acceptor protein]-L-lysine = [E2 ubiquitin-conjugating enzyme]-L-cysteine + N(6)-ubiquitinyl-[acceptor protein]-L-lysine.</text>
        <dbReference type="EC" id="2.3.2.27"/>
    </reaction>
</comment>
<organism evidence="11">
    <name type="scientific">Populus alba</name>
    <name type="common">White poplar</name>
    <dbReference type="NCBI Taxonomy" id="43335"/>
    <lineage>
        <taxon>Eukaryota</taxon>
        <taxon>Viridiplantae</taxon>
        <taxon>Streptophyta</taxon>
        <taxon>Embryophyta</taxon>
        <taxon>Tracheophyta</taxon>
        <taxon>Spermatophyta</taxon>
        <taxon>Magnoliopsida</taxon>
        <taxon>eudicotyledons</taxon>
        <taxon>Gunneridae</taxon>
        <taxon>Pentapetalae</taxon>
        <taxon>rosids</taxon>
        <taxon>fabids</taxon>
        <taxon>Malpighiales</taxon>
        <taxon>Salicaceae</taxon>
        <taxon>Saliceae</taxon>
        <taxon>Populus</taxon>
    </lineage>
</organism>
<evidence type="ECO:0000256" key="4">
    <source>
        <dbReference type="ARBA" id="ARBA00022723"/>
    </source>
</evidence>
<feature type="domain" description="RING-type" evidence="10">
    <location>
        <begin position="43"/>
        <end position="83"/>
    </location>
</feature>
<keyword evidence="3" id="KW-0808">Transferase</keyword>
<sequence>MASFTSLSYSMSDAPMISVPAHSSSSSSSLGAGVEDAFEDDACSICLDPFTPQDPATDTCCKHEYHLQCIVEWSQRSKECPICWQLLALKDPASQELLAAVETERLLMPRNSNPASMIVHHLDEDYDVEQDSYSDDSDFDDHVMQHLSVSAASRARYVCKRERHRSTGLGPSQVLVFTSPEHVSTVQQTYTSPEEGQILSYGSSVINSSTPGTPSVKIQNLSSVAPPVVNQVSTTAVNGPFKPRILFRQPPTDPPQGQGSSDMSSLSESIKSKWFAASARYKESLSKGTRGMKEKLLARNNSVKELSKEVQREMSAGIAGVARMIERLDLTSKRTGPSMSDSGFTRGTSNFCWKGKGVEQNIIAQALAKQSEEIAHDTSLGASSYASATVPAQVEISHAQVWKPLKF</sequence>
<evidence type="ECO:0000256" key="1">
    <source>
        <dbReference type="ARBA" id="ARBA00000900"/>
    </source>
</evidence>
<dbReference type="InterPro" id="IPR013083">
    <property type="entry name" value="Znf_RING/FYVE/PHD"/>
</dbReference>
<comment type="caution">
    <text evidence="11">The sequence shown here is derived from an EMBL/GenBank/DDBJ whole genome shotgun (WGS) entry which is preliminary data.</text>
</comment>
<dbReference type="FunFam" id="3.30.40.10:FF:001153">
    <property type="entry name" value="E3 ubiquitin-protein ligase RHF1A"/>
    <property type="match status" value="1"/>
</dbReference>
<gene>
    <name evidence="11" type="ORF">D5086_0000264150</name>
</gene>
<dbReference type="EC" id="2.3.2.27" evidence="2"/>
<dbReference type="EMBL" id="RCHU01001022">
    <property type="protein sequence ID" value="TKR83644.1"/>
    <property type="molecule type" value="Genomic_DNA"/>
</dbReference>
<name>A0A4U5NLA6_POPAL</name>
<dbReference type="STRING" id="43335.A0A4U5NLA6"/>
<dbReference type="PANTHER" id="PTHR46463">
    <property type="entry name" value="ZINC FINGER, RING/FYVE/PHD-TYPE"/>
    <property type="match status" value="1"/>
</dbReference>
<dbReference type="SMART" id="SM00184">
    <property type="entry name" value="RING"/>
    <property type="match status" value="1"/>
</dbReference>
<dbReference type="GO" id="GO:0061630">
    <property type="term" value="F:ubiquitin protein ligase activity"/>
    <property type="evidence" value="ECO:0007669"/>
    <property type="project" value="UniProtKB-EC"/>
</dbReference>
<keyword evidence="4" id="KW-0479">Metal-binding</keyword>
<dbReference type="Pfam" id="PF13639">
    <property type="entry name" value="zf-RING_2"/>
    <property type="match status" value="1"/>
</dbReference>
<evidence type="ECO:0000256" key="3">
    <source>
        <dbReference type="ARBA" id="ARBA00022679"/>
    </source>
</evidence>
<dbReference type="Gene3D" id="3.30.40.10">
    <property type="entry name" value="Zinc/RING finger domain, C3HC4 (zinc finger)"/>
    <property type="match status" value="1"/>
</dbReference>